<sequence length="194" mass="21853">MSHKILIINGSPRRNGNTSIAVHWVQEGANSKGATVDILNLTSMKNVGNGCIGCRRCQNSDEYRCFINDDISQAVYAMTDYDVIVFAMPLYFGTVPAQMKSFMDRMYSHIKINNGHMANPKFENKAFVIIATTGAENSNGLPLLEEYMKDFALEFKTRLYSFVIPSCNADRNVLLEKIDVREQAEYFGEKLANI</sequence>
<evidence type="ECO:0000313" key="5">
    <source>
        <dbReference type="Proteomes" id="UP000515703"/>
    </source>
</evidence>
<organism evidence="4 5">
    <name type="scientific">Anaerocolumna chitinilytica</name>
    <dbReference type="NCBI Taxonomy" id="1727145"/>
    <lineage>
        <taxon>Bacteria</taxon>
        <taxon>Bacillati</taxon>
        <taxon>Bacillota</taxon>
        <taxon>Clostridia</taxon>
        <taxon>Lachnospirales</taxon>
        <taxon>Lachnospiraceae</taxon>
        <taxon>Anaerocolumna</taxon>
    </lineage>
</organism>
<reference evidence="4 5" key="2">
    <citation type="submission" date="2020-08" db="EMBL/GenBank/DDBJ databases">
        <authorList>
            <person name="Ueki A."/>
            <person name="Tonouchi A."/>
        </authorList>
    </citation>
    <scope>NUCLEOTIDE SEQUENCE [LARGE SCALE GENOMIC DNA]</scope>
    <source>
        <strain evidence="4 5">CTTW</strain>
    </source>
</reference>
<dbReference type="PANTHER" id="PTHR43278">
    <property type="entry name" value="NAD(P)H-DEPENDENT FMN-CONTAINING OXIDOREDUCTASE YWQN-RELATED"/>
    <property type="match status" value="1"/>
</dbReference>
<keyword evidence="1" id="KW-0285">Flavoprotein</keyword>
<name>A0A7I8DPA7_9FIRM</name>
<dbReference type="EMBL" id="AP023368">
    <property type="protein sequence ID" value="BCJ98915.1"/>
    <property type="molecule type" value="Genomic_DNA"/>
</dbReference>
<dbReference type="InterPro" id="IPR051796">
    <property type="entry name" value="ISF_SsuE-like"/>
</dbReference>
<dbReference type="Gene3D" id="3.40.50.360">
    <property type="match status" value="1"/>
</dbReference>
<dbReference type="InterPro" id="IPR029039">
    <property type="entry name" value="Flavoprotein-like_sf"/>
</dbReference>
<dbReference type="InterPro" id="IPR005025">
    <property type="entry name" value="FMN_Rdtase-like_dom"/>
</dbReference>
<dbReference type="SUPFAM" id="SSF52218">
    <property type="entry name" value="Flavoproteins"/>
    <property type="match status" value="1"/>
</dbReference>
<dbReference type="Proteomes" id="UP000515703">
    <property type="component" value="Chromosome"/>
</dbReference>
<dbReference type="GO" id="GO:0016491">
    <property type="term" value="F:oxidoreductase activity"/>
    <property type="evidence" value="ECO:0007669"/>
    <property type="project" value="InterPro"/>
</dbReference>
<gene>
    <name evidence="4" type="ORF">bsdcttw_19560</name>
</gene>
<dbReference type="PANTHER" id="PTHR43278:SF2">
    <property type="entry name" value="IRON-SULFUR FLAVOPROTEIN"/>
    <property type="match status" value="1"/>
</dbReference>
<evidence type="ECO:0000313" key="4">
    <source>
        <dbReference type="EMBL" id="BCJ98915.1"/>
    </source>
</evidence>
<evidence type="ECO:0000256" key="1">
    <source>
        <dbReference type="ARBA" id="ARBA00022630"/>
    </source>
</evidence>
<dbReference type="Pfam" id="PF03358">
    <property type="entry name" value="FMN_red"/>
    <property type="match status" value="1"/>
</dbReference>
<reference evidence="4 5" key="1">
    <citation type="submission" date="2020-08" db="EMBL/GenBank/DDBJ databases">
        <title>Draft genome sequencing of an Anaerocolumna strain isolated from anoxic soil subjected to BSD treatment.</title>
        <authorList>
            <person name="Uek A."/>
            <person name="Tonouchi A."/>
        </authorList>
    </citation>
    <scope>NUCLEOTIDE SEQUENCE [LARGE SCALE GENOMIC DNA]</scope>
    <source>
        <strain evidence="4 5">CTTW</strain>
    </source>
</reference>
<protein>
    <recommendedName>
        <fullName evidence="3">NADPH-dependent FMN reductase-like domain-containing protein</fullName>
    </recommendedName>
</protein>
<keyword evidence="5" id="KW-1185">Reference proteome</keyword>
<dbReference type="RefSeq" id="WP_185259210.1">
    <property type="nucleotide sequence ID" value="NZ_AP023368.1"/>
</dbReference>
<dbReference type="KEGG" id="acht:bsdcttw_19560"/>
<evidence type="ECO:0000259" key="3">
    <source>
        <dbReference type="Pfam" id="PF03358"/>
    </source>
</evidence>
<keyword evidence="2" id="KW-0288">FMN</keyword>
<proteinExistence type="predicted"/>
<feature type="domain" description="NADPH-dependent FMN reductase-like" evidence="3">
    <location>
        <begin position="4"/>
        <end position="152"/>
    </location>
</feature>
<accession>A0A7I8DPA7</accession>
<evidence type="ECO:0000256" key="2">
    <source>
        <dbReference type="ARBA" id="ARBA00022643"/>
    </source>
</evidence>
<dbReference type="AlphaFoldDB" id="A0A7I8DPA7"/>